<evidence type="ECO:0000256" key="4">
    <source>
        <dbReference type="ARBA" id="ARBA00022840"/>
    </source>
</evidence>
<dbReference type="Proteomes" id="UP000287171">
    <property type="component" value="Unassembled WGS sequence"/>
</dbReference>
<feature type="binding site" evidence="9">
    <location>
        <position position="237"/>
    </location>
    <ligand>
        <name>ATP</name>
        <dbReference type="ChEBI" id="CHEBI:30616"/>
    </ligand>
</feature>
<dbReference type="PANTHER" id="PTHR11766">
    <property type="entry name" value="TYROSYL-TRNA SYNTHETASE"/>
    <property type="match status" value="1"/>
</dbReference>
<dbReference type="Pfam" id="PF00579">
    <property type="entry name" value="tRNA-synt_1b"/>
    <property type="match status" value="1"/>
</dbReference>
<dbReference type="InterPro" id="IPR024088">
    <property type="entry name" value="Tyr-tRNA-ligase_bac-type"/>
</dbReference>
<evidence type="ECO:0000256" key="2">
    <source>
        <dbReference type="ARBA" id="ARBA00022598"/>
    </source>
</evidence>
<dbReference type="PANTHER" id="PTHR11766:SF1">
    <property type="entry name" value="TYROSINE--TRNA LIGASE"/>
    <property type="match status" value="1"/>
</dbReference>
<evidence type="ECO:0000256" key="6">
    <source>
        <dbReference type="ARBA" id="ARBA00022917"/>
    </source>
</evidence>
<accession>A0A402B0W7</accession>
<dbReference type="InterPro" id="IPR002305">
    <property type="entry name" value="aa-tRNA-synth_Ic"/>
</dbReference>
<dbReference type="AlphaFoldDB" id="A0A402B0W7"/>
<evidence type="ECO:0000313" key="10">
    <source>
        <dbReference type="EMBL" id="GCE24989.1"/>
    </source>
</evidence>
<keyword evidence="7 9" id="KW-0030">Aminoacyl-tRNA synthetase</keyword>
<gene>
    <name evidence="9 10" type="primary">tyrS</name>
    <name evidence="10" type="ORF">KDA_04730</name>
</gene>
<dbReference type="InterPro" id="IPR036986">
    <property type="entry name" value="S4_RNA-bd_sf"/>
</dbReference>
<dbReference type="PRINTS" id="PR01040">
    <property type="entry name" value="TRNASYNTHTYR"/>
</dbReference>
<evidence type="ECO:0000256" key="5">
    <source>
        <dbReference type="ARBA" id="ARBA00022884"/>
    </source>
</evidence>
<dbReference type="EC" id="6.1.1.1" evidence="9"/>
<evidence type="ECO:0000256" key="3">
    <source>
        <dbReference type="ARBA" id="ARBA00022741"/>
    </source>
</evidence>
<dbReference type="InterPro" id="IPR024108">
    <property type="entry name" value="Tyr-tRNA-ligase_bac_2"/>
</dbReference>
<dbReference type="InterPro" id="IPR014729">
    <property type="entry name" value="Rossmann-like_a/b/a_fold"/>
</dbReference>
<proteinExistence type="inferred from homology"/>
<dbReference type="InterPro" id="IPR002307">
    <property type="entry name" value="Tyr-tRNA-ligase"/>
</dbReference>
<dbReference type="NCBIfam" id="TIGR00234">
    <property type="entry name" value="tyrS"/>
    <property type="match status" value="1"/>
</dbReference>
<evidence type="ECO:0000256" key="8">
    <source>
        <dbReference type="ARBA" id="ARBA00048248"/>
    </source>
</evidence>
<evidence type="ECO:0000313" key="11">
    <source>
        <dbReference type="Proteomes" id="UP000287171"/>
    </source>
</evidence>
<dbReference type="Gene3D" id="3.10.290.10">
    <property type="entry name" value="RNA-binding S4 domain"/>
    <property type="match status" value="1"/>
</dbReference>
<dbReference type="HAMAP" id="MF_02007">
    <property type="entry name" value="Tyr_tRNA_synth_type2"/>
    <property type="match status" value="1"/>
</dbReference>
<protein>
    <recommendedName>
        <fullName evidence="9">Tyrosine--tRNA ligase</fullName>
        <ecNumber evidence="9">6.1.1.1</ecNumber>
    </recommendedName>
    <alternativeName>
        <fullName evidence="9">Tyrosyl-tRNA synthetase</fullName>
        <shortName evidence="9">TyrRS</shortName>
    </alternativeName>
</protein>
<keyword evidence="1 9" id="KW-0963">Cytoplasm</keyword>
<evidence type="ECO:0000256" key="1">
    <source>
        <dbReference type="ARBA" id="ARBA00022490"/>
    </source>
</evidence>
<keyword evidence="3 9" id="KW-0547">Nucleotide-binding</keyword>
<comment type="subcellular location">
    <subcellularLocation>
        <location evidence="9">Cytoplasm</location>
    </subcellularLocation>
</comment>
<dbReference type="GO" id="GO:0003723">
    <property type="term" value="F:RNA binding"/>
    <property type="evidence" value="ECO:0007669"/>
    <property type="project" value="UniProtKB-KW"/>
</dbReference>
<comment type="caution">
    <text evidence="9">Lacks conserved residue(s) required for the propagation of feature annotation.</text>
</comment>
<dbReference type="EMBL" id="BIFT01000001">
    <property type="protein sequence ID" value="GCE24989.1"/>
    <property type="molecule type" value="Genomic_DNA"/>
</dbReference>
<dbReference type="GO" id="GO:0005524">
    <property type="term" value="F:ATP binding"/>
    <property type="evidence" value="ECO:0007669"/>
    <property type="project" value="UniProtKB-UniRule"/>
</dbReference>
<dbReference type="CDD" id="cd00805">
    <property type="entry name" value="TyrRS_core"/>
    <property type="match status" value="1"/>
</dbReference>
<dbReference type="SUPFAM" id="SSF52374">
    <property type="entry name" value="Nucleotidylyl transferase"/>
    <property type="match status" value="1"/>
</dbReference>
<dbReference type="Gene3D" id="1.10.240.10">
    <property type="entry name" value="Tyrosyl-Transfer RNA Synthetase"/>
    <property type="match status" value="1"/>
</dbReference>
<keyword evidence="4 9" id="KW-0067">ATP-binding</keyword>
<dbReference type="GO" id="GO:0005829">
    <property type="term" value="C:cytosol"/>
    <property type="evidence" value="ECO:0007669"/>
    <property type="project" value="TreeGrafter"/>
</dbReference>
<dbReference type="GO" id="GO:0004831">
    <property type="term" value="F:tyrosine-tRNA ligase activity"/>
    <property type="evidence" value="ECO:0007669"/>
    <property type="project" value="UniProtKB-UniRule"/>
</dbReference>
<comment type="catalytic activity">
    <reaction evidence="8 9">
        <text>tRNA(Tyr) + L-tyrosine + ATP = L-tyrosyl-tRNA(Tyr) + AMP + diphosphate + H(+)</text>
        <dbReference type="Rhea" id="RHEA:10220"/>
        <dbReference type="Rhea" id="RHEA-COMP:9706"/>
        <dbReference type="Rhea" id="RHEA-COMP:9707"/>
        <dbReference type="ChEBI" id="CHEBI:15378"/>
        <dbReference type="ChEBI" id="CHEBI:30616"/>
        <dbReference type="ChEBI" id="CHEBI:33019"/>
        <dbReference type="ChEBI" id="CHEBI:58315"/>
        <dbReference type="ChEBI" id="CHEBI:78442"/>
        <dbReference type="ChEBI" id="CHEBI:78536"/>
        <dbReference type="ChEBI" id="CHEBI:456215"/>
        <dbReference type="EC" id="6.1.1.1"/>
    </reaction>
</comment>
<dbReference type="SUPFAM" id="SSF55174">
    <property type="entry name" value="Alpha-L RNA-binding motif"/>
    <property type="match status" value="1"/>
</dbReference>
<comment type="similarity">
    <text evidence="9">Belongs to the class-I aminoacyl-tRNA synthetase family. TyrS type 2 subfamily.</text>
</comment>
<dbReference type="Gene3D" id="3.40.50.620">
    <property type="entry name" value="HUPs"/>
    <property type="match status" value="1"/>
</dbReference>
<reference evidence="11" key="1">
    <citation type="submission" date="2018-12" db="EMBL/GenBank/DDBJ databases">
        <title>Tengunoibacter tsumagoiensis gen. nov., sp. nov., Dictyobacter kobayashii sp. nov., D. alpinus sp. nov., and D. joshuensis sp. nov. and description of Dictyobacteraceae fam. nov. within the order Ktedonobacterales isolated from Tengu-no-mugimeshi.</title>
        <authorList>
            <person name="Wang C.M."/>
            <person name="Zheng Y."/>
            <person name="Sakai Y."/>
            <person name="Toyoda A."/>
            <person name="Minakuchi Y."/>
            <person name="Abe K."/>
            <person name="Yokota A."/>
            <person name="Yabe S."/>
        </authorList>
    </citation>
    <scope>NUCLEOTIDE SEQUENCE [LARGE SCALE GENOMIC DNA]</scope>
    <source>
        <strain evidence="11">Uno16</strain>
    </source>
</reference>
<comment type="function">
    <text evidence="9">Catalyzes the attachment of tyrosine to tRNA(Tyr) in a two-step reaction: tyrosine is first activated by ATP to form Tyr-AMP and then transferred to the acceptor end of tRNA(Tyr).</text>
</comment>
<evidence type="ECO:0000256" key="7">
    <source>
        <dbReference type="ARBA" id="ARBA00023146"/>
    </source>
</evidence>
<keyword evidence="11" id="KW-1185">Reference proteome</keyword>
<comment type="subunit">
    <text evidence="9">Homodimer.</text>
</comment>
<comment type="caution">
    <text evidence="10">The sequence shown here is derived from an EMBL/GenBank/DDBJ whole genome shotgun (WGS) entry which is preliminary data.</text>
</comment>
<name>A0A402B0W7_9CHLR</name>
<dbReference type="GO" id="GO:0006437">
    <property type="term" value="P:tyrosyl-tRNA aminoacylation"/>
    <property type="evidence" value="ECO:0007669"/>
    <property type="project" value="UniProtKB-UniRule"/>
</dbReference>
<keyword evidence="6 9" id="KW-0648">Protein biosynthesis</keyword>
<keyword evidence="2 9" id="KW-0436">Ligase</keyword>
<evidence type="ECO:0000256" key="9">
    <source>
        <dbReference type="HAMAP-Rule" id="MF_02007"/>
    </source>
</evidence>
<sequence>MVLKQSPTKKEIDHLLTRGVSLVEKEADLRRLLLEGNKGEPLRVKLGVDPTHYDLTIGHAVVFRKLRQFQRLGHKTVVVIGDWTARLGDPSGRLEARKALTAEQVNENAKTYLDQFFRIVDKDQTEVHRQTEWFDTFNLGDAIKLLGFKTVAQMLERDDFSKRYKSGIEISLSEFMYPLLQGYDSVALRSDVEIGGTDQTFNLLVGRDLQPIFGQPAQQILTMNLIVGLDGVKKMGKSLDNYIAMTAPARDMFGKLMSLPDPTMRSYFEALTEVDNEELDEFDCKMADGSLNPRDVKLRMAREIVTEFHNSAEAEEAQEAFIRQFSERKLPTDIPDFQLGSAKNVVELIIDAGLAASNNKARELIKQGGVAFFPKGASGDSERISDPTYMVDAIDGAILKVGKRNYIRIKA</sequence>
<organism evidence="10 11">
    <name type="scientific">Dictyobacter alpinus</name>
    <dbReference type="NCBI Taxonomy" id="2014873"/>
    <lineage>
        <taxon>Bacteria</taxon>
        <taxon>Bacillati</taxon>
        <taxon>Chloroflexota</taxon>
        <taxon>Ktedonobacteria</taxon>
        <taxon>Ktedonobacterales</taxon>
        <taxon>Dictyobacteraceae</taxon>
        <taxon>Dictyobacter</taxon>
    </lineage>
</organism>
<keyword evidence="5" id="KW-0694">RNA-binding</keyword>